<gene>
    <name evidence="1" type="ORF">Mucpa_0736</name>
</gene>
<name>H1Y898_9SPHI</name>
<dbReference type="Proteomes" id="UP000002774">
    <property type="component" value="Chromosome"/>
</dbReference>
<dbReference type="InterPro" id="IPR011990">
    <property type="entry name" value="TPR-like_helical_dom_sf"/>
</dbReference>
<dbReference type="STRING" id="714943.Mucpa_0736"/>
<keyword evidence="2" id="KW-1185">Reference proteome</keyword>
<reference evidence="1" key="1">
    <citation type="submission" date="2011-09" db="EMBL/GenBank/DDBJ databases">
        <title>The permanent draft genome of Mucilaginibacter paludis DSM 18603.</title>
        <authorList>
            <consortium name="US DOE Joint Genome Institute (JGI-PGF)"/>
            <person name="Lucas S."/>
            <person name="Han J."/>
            <person name="Lapidus A."/>
            <person name="Bruce D."/>
            <person name="Goodwin L."/>
            <person name="Pitluck S."/>
            <person name="Peters L."/>
            <person name="Kyrpides N."/>
            <person name="Mavromatis K."/>
            <person name="Ivanova N."/>
            <person name="Mikhailova N."/>
            <person name="Held B."/>
            <person name="Detter J.C."/>
            <person name="Tapia R."/>
            <person name="Han C."/>
            <person name="Land M."/>
            <person name="Hauser L."/>
            <person name="Markowitz V."/>
            <person name="Cheng J.-F."/>
            <person name="Hugenholtz P."/>
            <person name="Woyke T."/>
            <person name="Wu D."/>
            <person name="Tindall B."/>
            <person name="Brambilla E."/>
            <person name="Klenk H.-P."/>
            <person name="Eisen J.A."/>
        </authorList>
    </citation>
    <scope>NUCLEOTIDE SEQUENCE [LARGE SCALE GENOMIC DNA]</scope>
    <source>
        <strain evidence="1">DSM 18603</strain>
    </source>
</reference>
<protein>
    <recommendedName>
        <fullName evidence="3">Lipoprotein</fullName>
    </recommendedName>
</protein>
<dbReference type="Gene3D" id="1.25.40.390">
    <property type="match status" value="1"/>
</dbReference>
<organism evidence="1 2">
    <name type="scientific">Mucilaginibacter paludis DSM 18603</name>
    <dbReference type="NCBI Taxonomy" id="714943"/>
    <lineage>
        <taxon>Bacteria</taxon>
        <taxon>Pseudomonadati</taxon>
        <taxon>Bacteroidota</taxon>
        <taxon>Sphingobacteriia</taxon>
        <taxon>Sphingobacteriales</taxon>
        <taxon>Sphingobacteriaceae</taxon>
        <taxon>Mucilaginibacter</taxon>
    </lineage>
</organism>
<evidence type="ECO:0008006" key="3">
    <source>
        <dbReference type="Google" id="ProtNLM"/>
    </source>
</evidence>
<dbReference type="PROSITE" id="PS51257">
    <property type="entry name" value="PROKAR_LIPOPROTEIN"/>
    <property type="match status" value="1"/>
</dbReference>
<dbReference type="EMBL" id="CM001403">
    <property type="protein sequence ID" value="EHQ24917.1"/>
    <property type="molecule type" value="Genomic_DNA"/>
</dbReference>
<dbReference type="InterPro" id="IPR041662">
    <property type="entry name" value="SusD-like_2"/>
</dbReference>
<evidence type="ECO:0000313" key="1">
    <source>
        <dbReference type="EMBL" id="EHQ24917.1"/>
    </source>
</evidence>
<dbReference type="Pfam" id="PF12771">
    <property type="entry name" value="SusD-like_2"/>
    <property type="match status" value="1"/>
</dbReference>
<dbReference type="AlphaFoldDB" id="H1Y898"/>
<dbReference type="OrthoDB" id="9766256at2"/>
<dbReference type="eggNOG" id="COG0521">
    <property type="taxonomic scope" value="Bacteria"/>
</dbReference>
<accession>H1Y898</accession>
<dbReference type="HOGENOM" id="CLU_025928_1_0_10"/>
<evidence type="ECO:0000313" key="2">
    <source>
        <dbReference type="Proteomes" id="UP000002774"/>
    </source>
</evidence>
<sequence>MKTIYKTLMVLGIVAITSTSCQKEFDKLTLNKNVPTNVLASLLLQGVVNDLPDLPDSQYEIWSQYHLYNYDYYGNNRYDFSGGKFYYTTIKNVVLMEAAAIKAGAPATNPYSALGKFFRAYFFSKMTLQMGDIPMTQALQGLDNLTPAYDTQKAVFIQVLKWLEDANTDLTTLINSGTTTVDGDIYFESGNLTQWRRVVNAFRLRILLELSKKTSDTDLNVAAQFAAIVNNPGKYPLMTSLSDNLQYVFLDPTNYYPETPSNFGQNAGRKNMSSTYVGLLTASKDPRVFVTAEPARYLVDTQGQSATDFASFVGADPGLDLGIMYKNAIQGQYSFIGRKRYYSTFTGEPSIQVGYMEQLFNIAEGINRGWISGNAESYYIQGIQASLQWYGIPTTGTFTASFYRPGSKDTGVPSNYDNYTITTDWNTFYNQAAVKYAGGTTGLTQILQQKYLAGFRHNGLESYYTYRRTGVPNFTTGTGTGNSGHIALRFQYPTSEHDANTTNYNAAVSSQYGTTDDINGTMWILK</sequence>
<proteinExistence type="predicted"/>
<dbReference type="RefSeq" id="WP_008504521.1">
    <property type="nucleotide sequence ID" value="NZ_CM001403.1"/>
</dbReference>
<dbReference type="SUPFAM" id="SSF48452">
    <property type="entry name" value="TPR-like"/>
    <property type="match status" value="1"/>
</dbReference>